<dbReference type="EMBL" id="BGPR01001866">
    <property type="protein sequence ID" value="GBM63412.1"/>
    <property type="molecule type" value="Genomic_DNA"/>
</dbReference>
<reference evidence="2 3" key="1">
    <citation type="journal article" date="2019" name="Sci. Rep.">
        <title>Orb-weaving spider Araneus ventricosus genome elucidates the spidroin gene catalogue.</title>
        <authorList>
            <person name="Kono N."/>
            <person name="Nakamura H."/>
            <person name="Ohtoshi R."/>
            <person name="Moran D.A.P."/>
            <person name="Shinohara A."/>
            <person name="Yoshida Y."/>
            <person name="Fujiwara M."/>
            <person name="Mori M."/>
            <person name="Tomita M."/>
            <person name="Arakawa K."/>
        </authorList>
    </citation>
    <scope>NUCLEOTIDE SEQUENCE [LARGE SCALE GENOMIC DNA]</scope>
</reference>
<organism evidence="2 3">
    <name type="scientific">Araneus ventricosus</name>
    <name type="common">Orbweaver spider</name>
    <name type="synonym">Epeira ventricosa</name>
    <dbReference type="NCBI Taxonomy" id="182803"/>
    <lineage>
        <taxon>Eukaryota</taxon>
        <taxon>Metazoa</taxon>
        <taxon>Ecdysozoa</taxon>
        <taxon>Arthropoda</taxon>
        <taxon>Chelicerata</taxon>
        <taxon>Arachnida</taxon>
        <taxon>Araneae</taxon>
        <taxon>Araneomorphae</taxon>
        <taxon>Entelegynae</taxon>
        <taxon>Araneoidea</taxon>
        <taxon>Araneidae</taxon>
        <taxon>Araneus</taxon>
    </lineage>
</organism>
<name>A0A4Y2HDR2_ARAVE</name>
<accession>A0A4Y2HDR2</accession>
<protein>
    <submittedName>
        <fullName evidence="2">Uncharacterized protein</fullName>
    </submittedName>
</protein>
<dbReference type="Proteomes" id="UP000499080">
    <property type="component" value="Unassembled WGS sequence"/>
</dbReference>
<keyword evidence="3" id="KW-1185">Reference proteome</keyword>
<evidence type="ECO:0000256" key="1">
    <source>
        <dbReference type="SAM" id="MobiDB-lite"/>
    </source>
</evidence>
<comment type="caution">
    <text evidence="2">The sequence shown here is derived from an EMBL/GenBank/DDBJ whole genome shotgun (WGS) entry which is preliminary data.</text>
</comment>
<proteinExistence type="predicted"/>
<feature type="compositionally biased region" description="Basic and acidic residues" evidence="1">
    <location>
        <begin position="83"/>
        <end position="92"/>
    </location>
</feature>
<evidence type="ECO:0000313" key="3">
    <source>
        <dbReference type="Proteomes" id="UP000499080"/>
    </source>
</evidence>
<dbReference type="AlphaFoldDB" id="A0A4Y2HDR2"/>
<sequence length="104" mass="12067">MDVIFSSHIEASDFDGFSLECFLKAFKTVNENVNTYDERKRIGKAREDLKNEQEDPEVKNFLRILLVLGDKEGAEFVSSTLQSKEETPEKSQENSNKQIILYFR</sequence>
<feature type="region of interest" description="Disordered" evidence="1">
    <location>
        <begin position="79"/>
        <end position="104"/>
    </location>
</feature>
<gene>
    <name evidence="2" type="ORF">AVEN_82264_1</name>
</gene>
<evidence type="ECO:0000313" key="2">
    <source>
        <dbReference type="EMBL" id="GBM63412.1"/>
    </source>
</evidence>